<dbReference type="InterPro" id="IPR039365">
    <property type="entry name" value="IS701-like"/>
</dbReference>
<sequence>MITRPDMYASADRFELADFCQRLFSSFARSDQRRWAEVYVRGLASVPGRKSIRRISEQVVGWPADQSLQQFLNQSPWRWEPVRRLLARELAASARPRAWVAEEVVFPKNGTQSVGVAKQYAHSAGRVLNCQLGLSVLLASEEGACPVNWRLLLPRSWDDDARRRAVAHLPPAERARPRWHHLLDALDEMAEWELPAAPVIVDARQSPRIEPLVRGLEERGVRYLIRVDERTQVGVAGKACTAGQAAAGAAGPNAQTLNWRHGHGRAMCRFTAVPVAGSATPYEIGRGRKRVVAEWAPGRVPPARLWLTDLAQARLPELIGLIGLRERARGDLARLAEEYGLRHFEGRSFRGWHHHVTLVSVAHAHRLLAAPSGEADRSA</sequence>
<name>A0ABQ4G2N4_9ACTN</name>
<dbReference type="InterPro" id="IPR038721">
    <property type="entry name" value="IS701-like_DDE_dom"/>
</dbReference>
<reference evidence="2 3" key="1">
    <citation type="submission" date="2021-01" db="EMBL/GenBank/DDBJ databases">
        <title>Whole genome shotgun sequence of Microbispora corallina NBRC 16416.</title>
        <authorList>
            <person name="Komaki H."/>
            <person name="Tamura T."/>
        </authorList>
    </citation>
    <scope>NUCLEOTIDE SEQUENCE [LARGE SCALE GENOMIC DNA]</scope>
    <source>
        <strain evidence="2 3">NBRC 16416</strain>
    </source>
</reference>
<dbReference type="PANTHER" id="PTHR33627:SF1">
    <property type="entry name" value="TRANSPOSASE"/>
    <property type="match status" value="1"/>
</dbReference>
<dbReference type="PANTHER" id="PTHR33627">
    <property type="entry name" value="TRANSPOSASE"/>
    <property type="match status" value="1"/>
</dbReference>
<accession>A0ABQ4G2N4</accession>
<feature type="domain" description="Transposase IS701-like DDE" evidence="1">
    <location>
        <begin position="22"/>
        <end position="249"/>
    </location>
</feature>
<dbReference type="Pfam" id="PF13546">
    <property type="entry name" value="DDE_5"/>
    <property type="match status" value="1"/>
</dbReference>
<dbReference type="Proteomes" id="UP000603904">
    <property type="component" value="Unassembled WGS sequence"/>
</dbReference>
<dbReference type="NCBIfam" id="NF033540">
    <property type="entry name" value="transpos_IS701"/>
    <property type="match status" value="1"/>
</dbReference>
<protein>
    <recommendedName>
        <fullName evidence="1">Transposase IS701-like DDE domain-containing protein</fullName>
    </recommendedName>
</protein>
<dbReference type="EMBL" id="BOOC01000021">
    <property type="protein sequence ID" value="GIH41341.1"/>
    <property type="molecule type" value="Genomic_DNA"/>
</dbReference>
<proteinExistence type="predicted"/>
<dbReference type="RefSeq" id="WP_204058685.1">
    <property type="nucleotide sequence ID" value="NZ_BAAAGP010000012.1"/>
</dbReference>
<evidence type="ECO:0000313" key="3">
    <source>
        <dbReference type="Proteomes" id="UP000603904"/>
    </source>
</evidence>
<organism evidence="2 3">
    <name type="scientific">Microbispora corallina</name>
    <dbReference type="NCBI Taxonomy" id="83302"/>
    <lineage>
        <taxon>Bacteria</taxon>
        <taxon>Bacillati</taxon>
        <taxon>Actinomycetota</taxon>
        <taxon>Actinomycetes</taxon>
        <taxon>Streptosporangiales</taxon>
        <taxon>Streptosporangiaceae</taxon>
        <taxon>Microbispora</taxon>
    </lineage>
</organism>
<comment type="caution">
    <text evidence="2">The sequence shown here is derived from an EMBL/GenBank/DDBJ whole genome shotgun (WGS) entry which is preliminary data.</text>
</comment>
<evidence type="ECO:0000313" key="2">
    <source>
        <dbReference type="EMBL" id="GIH41341.1"/>
    </source>
</evidence>
<keyword evidence="3" id="KW-1185">Reference proteome</keyword>
<gene>
    <name evidence="2" type="ORF">Mco01_43410</name>
</gene>
<evidence type="ECO:0000259" key="1">
    <source>
        <dbReference type="Pfam" id="PF13546"/>
    </source>
</evidence>